<accession>A0A559KI47</accession>
<dbReference type="InterPro" id="IPR050789">
    <property type="entry name" value="Diverse_Enzym_Activities"/>
</dbReference>
<dbReference type="PANTHER" id="PTHR43283">
    <property type="entry name" value="BETA-LACTAMASE-RELATED"/>
    <property type="match status" value="1"/>
</dbReference>
<dbReference type="InterPro" id="IPR001466">
    <property type="entry name" value="Beta-lactam-related"/>
</dbReference>
<comment type="caution">
    <text evidence="2">The sequence shown here is derived from an EMBL/GenBank/DDBJ whole genome shotgun (WGS) entry which is preliminary data.</text>
</comment>
<keyword evidence="3" id="KW-1185">Reference proteome</keyword>
<dbReference type="OrthoDB" id="9773047at2"/>
<dbReference type="GO" id="GO:0016787">
    <property type="term" value="F:hydrolase activity"/>
    <property type="evidence" value="ECO:0007669"/>
    <property type="project" value="UniProtKB-KW"/>
</dbReference>
<protein>
    <submittedName>
        <fullName evidence="2">Serine hydrolase</fullName>
    </submittedName>
</protein>
<evidence type="ECO:0000313" key="3">
    <source>
        <dbReference type="Proteomes" id="UP000317036"/>
    </source>
</evidence>
<gene>
    <name evidence="2" type="ORF">FPZ49_00460</name>
</gene>
<evidence type="ECO:0000313" key="2">
    <source>
        <dbReference type="EMBL" id="TVY11801.1"/>
    </source>
</evidence>
<dbReference type="Pfam" id="PF00144">
    <property type="entry name" value="Beta-lactamase"/>
    <property type="match status" value="1"/>
</dbReference>
<dbReference type="Proteomes" id="UP000317036">
    <property type="component" value="Unassembled WGS sequence"/>
</dbReference>
<reference evidence="2 3" key="1">
    <citation type="submission" date="2019-07" db="EMBL/GenBank/DDBJ databases">
        <authorList>
            <person name="Kim J."/>
        </authorList>
    </citation>
    <scope>NUCLEOTIDE SEQUENCE [LARGE SCALE GENOMIC DNA]</scope>
    <source>
        <strain evidence="2 3">JC52</strain>
    </source>
</reference>
<organism evidence="2 3">
    <name type="scientific">Paenibacillus cremeus</name>
    <dbReference type="NCBI Taxonomy" id="2163881"/>
    <lineage>
        <taxon>Bacteria</taxon>
        <taxon>Bacillati</taxon>
        <taxon>Bacillota</taxon>
        <taxon>Bacilli</taxon>
        <taxon>Bacillales</taxon>
        <taxon>Paenibacillaceae</taxon>
        <taxon>Paenibacillus</taxon>
    </lineage>
</organism>
<proteinExistence type="predicted"/>
<dbReference type="EMBL" id="VNJI01000001">
    <property type="protein sequence ID" value="TVY11801.1"/>
    <property type="molecule type" value="Genomic_DNA"/>
</dbReference>
<keyword evidence="2" id="KW-0378">Hydrolase</keyword>
<dbReference type="AlphaFoldDB" id="A0A559KI47"/>
<feature type="domain" description="Beta-lactamase-related" evidence="1">
    <location>
        <begin position="65"/>
        <end position="327"/>
    </location>
</feature>
<dbReference type="Gene3D" id="3.40.710.10">
    <property type="entry name" value="DD-peptidase/beta-lactamase superfamily"/>
    <property type="match status" value="1"/>
</dbReference>
<dbReference type="InterPro" id="IPR012338">
    <property type="entry name" value="Beta-lactam/transpept-like"/>
</dbReference>
<dbReference type="PANTHER" id="PTHR43283:SF7">
    <property type="entry name" value="BETA-LACTAMASE-RELATED DOMAIN-CONTAINING PROTEIN"/>
    <property type="match status" value="1"/>
</dbReference>
<dbReference type="SUPFAM" id="SSF56601">
    <property type="entry name" value="beta-lactamase/transpeptidase-like"/>
    <property type="match status" value="1"/>
</dbReference>
<sequence length="346" mass="38864">MHQIVVVVHAQPCYHERKWQEVGGIVSMTTAALPRSKVKDQSRVALSVESFLEAVRREELNLQSFMLLHHGEVAAETWWPPYQPNDQYHVFSLSKSFCSTAVGLAAQEGLLSVDDLVLDYFPSYRTPDIERNMGELRIRHLLTMSTGHTQDPTGAIRNAADGDWVRAFFESPIEAAPGSLFVYNSGATYMLSAIVQAVTGQTTLEYLQPRLLKPLGIEQATWEMCPRGINTGGWGLRVTTEDIAKFGLLYLRKGLWQGQRLISEAWIEAATVAHIPTPTENGIDKRQGYGYQFWRCQPNGVYCGRGMKGQFCIVLPEQDAVIAITSDENRMQLILDQVWEHLLPAL</sequence>
<name>A0A559KI47_9BACL</name>
<evidence type="ECO:0000259" key="1">
    <source>
        <dbReference type="Pfam" id="PF00144"/>
    </source>
</evidence>